<organism evidence="2 3">
    <name type="scientific">Cellvibrio fibrivorans</name>
    <dbReference type="NCBI Taxonomy" id="126350"/>
    <lineage>
        <taxon>Bacteria</taxon>
        <taxon>Pseudomonadati</taxon>
        <taxon>Pseudomonadota</taxon>
        <taxon>Gammaproteobacteria</taxon>
        <taxon>Cellvibrionales</taxon>
        <taxon>Cellvibrionaceae</taxon>
        <taxon>Cellvibrio</taxon>
    </lineage>
</organism>
<evidence type="ECO:0000259" key="1">
    <source>
        <dbReference type="PROSITE" id="PS51186"/>
    </source>
</evidence>
<dbReference type="RefSeq" id="WP_310069627.1">
    <property type="nucleotide sequence ID" value="NZ_JAVDVX010000002.1"/>
</dbReference>
<dbReference type="SUPFAM" id="SSF55729">
    <property type="entry name" value="Acyl-CoA N-acyltransferases (Nat)"/>
    <property type="match status" value="1"/>
</dbReference>
<name>A0ABU1UVB0_9GAMM</name>
<dbReference type="Pfam" id="PF00583">
    <property type="entry name" value="Acetyltransf_1"/>
    <property type="match status" value="1"/>
</dbReference>
<dbReference type="EMBL" id="JAVDVX010000002">
    <property type="protein sequence ID" value="MDR7089053.1"/>
    <property type="molecule type" value="Genomic_DNA"/>
</dbReference>
<keyword evidence="3" id="KW-1185">Reference proteome</keyword>
<evidence type="ECO:0000313" key="3">
    <source>
        <dbReference type="Proteomes" id="UP001253595"/>
    </source>
</evidence>
<dbReference type="Proteomes" id="UP001253595">
    <property type="component" value="Unassembled WGS sequence"/>
</dbReference>
<proteinExistence type="predicted"/>
<comment type="caution">
    <text evidence="2">The sequence shown here is derived from an EMBL/GenBank/DDBJ whole genome shotgun (WGS) entry which is preliminary data.</text>
</comment>
<accession>A0ABU1UVB0</accession>
<dbReference type="InterPro" id="IPR000182">
    <property type="entry name" value="GNAT_dom"/>
</dbReference>
<protein>
    <submittedName>
        <fullName evidence="2">Ribosomal protein S18 acetylase RimI-like enzyme</fullName>
    </submittedName>
</protein>
<dbReference type="Gene3D" id="3.40.630.30">
    <property type="match status" value="1"/>
</dbReference>
<sequence>MTVEFICRAMRLSDIADVIRIQAEAYIDEILETDEVILARFAQTPDTSWVVERAGEVCGYLVGYHSALGEVSPWGSEFAHKPESTALYLHDLAISKSVAGCGLGPLLVNHALMEAQQRELRAAALVSVQNSKSFWQKLGFNECDQLDEIQQHNLASYSGPAIYMTRELAG</sequence>
<evidence type="ECO:0000313" key="2">
    <source>
        <dbReference type="EMBL" id="MDR7089053.1"/>
    </source>
</evidence>
<feature type="domain" description="N-acetyltransferase" evidence="1">
    <location>
        <begin position="5"/>
        <end position="169"/>
    </location>
</feature>
<dbReference type="PROSITE" id="PS51186">
    <property type="entry name" value="GNAT"/>
    <property type="match status" value="1"/>
</dbReference>
<gene>
    <name evidence="2" type="ORF">J2X05_001059</name>
</gene>
<reference evidence="2 3" key="1">
    <citation type="submission" date="2023-07" db="EMBL/GenBank/DDBJ databases">
        <title>Sorghum-associated microbial communities from plants grown in Nebraska, USA.</title>
        <authorList>
            <person name="Schachtman D."/>
        </authorList>
    </citation>
    <scope>NUCLEOTIDE SEQUENCE [LARGE SCALE GENOMIC DNA]</scope>
    <source>
        <strain evidence="2 3">BE190</strain>
    </source>
</reference>
<dbReference type="CDD" id="cd04301">
    <property type="entry name" value="NAT_SF"/>
    <property type="match status" value="1"/>
</dbReference>
<dbReference type="InterPro" id="IPR016181">
    <property type="entry name" value="Acyl_CoA_acyltransferase"/>
</dbReference>